<accession>F3KMT8</accession>
<dbReference type="AlphaFoldDB" id="F3KMT8"/>
<dbReference type="EMBL" id="AEGP01000065">
    <property type="protein sequence ID" value="EGG41380.1"/>
    <property type="molecule type" value="Genomic_DNA"/>
</dbReference>
<gene>
    <name evidence="1" type="ORF">Nlim_1843</name>
</gene>
<comment type="caution">
    <text evidence="1">The sequence shown here is derived from an EMBL/GenBank/DDBJ whole genome shotgun (WGS) entry which is preliminary data.</text>
</comment>
<protein>
    <submittedName>
        <fullName evidence="1">Uncharacterized protein</fullName>
    </submittedName>
</protein>
<evidence type="ECO:0000313" key="1">
    <source>
        <dbReference type="EMBL" id="EGG41380.1"/>
    </source>
</evidence>
<organism evidence="1">
    <name type="scientific">Candidatus Nitrosarchaeum limnium SFB1</name>
    <dbReference type="NCBI Taxonomy" id="886738"/>
    <lineage>
        <taxon>Archaea</taxon>
        <taxon>Nitrososphaerota</taxon>
        <taxon>Nitrososphaeria</taxon>
        <taxon>Nitrosopumilales</taxon>
        <taxon>Nitrosopumilaceae</taxon>
        <taxon>Nitrosarchaeum</taxon>
    </lineage>
</organism>
<name>F3KMT8_9ARCH</name>
<dbReference type="HOGENOM" id="CLU_2678692_0_0_2"/>
<dbReference type="STRING" id="886738.Nlim_1843"/>
<reference evidence="1" key="1">
    <citation type="journal article" date="2011" name="PLoS ONE">
        <title>Genome of a low-salinity ammonia-oxidizing archaeon determined by single-cell and metagenomic analysis.</title>
        <authorList>
            <person name="Blainey P.C."/>
            <person name="Mosier A.C."/>
            <person name="Potanina A."/>
            <person name="Francis C.A."/>
            <person name="Quake S.R."/>
        </authorList>
    </citation>
    <scope>NUCLEOTIDE SEQUENCE [LARGE SCALE GENOMIC DNA]</scope>
    <source>
        <strain evidence="1">SFB1</strain>
    </source>
</reference>
<proteinExistence type="predicted"/>
<dbReference type="Proteomes" id="UP000004348">
    <property type="component" value="Chromosome"/>
</dbReference>
<sequence length="74" mass="8296">MFLNYNRFNLVITIGHHMCSSNASPLHVFIDQHGIIGKTQCINQNSKLILEQRKITIGITTSSVICFANVPCFC</sequence>